<dbReference type="EMBL" id="HADY01014771">
    <property type="protein sequence ID" value="SBP53256.1"/>
    <property type="molecule type" value="Transcribed_RNA"/>
</dbReference>
<sequence>MRISCSSFYSTCAAYPPQTSIFSQTFNVVAVLALMTVAIRYKQIQDYGCHGKVNVASVVVGSLAPIGLSVTSNFEASVFYIPHFIGGLVAFVCILTYNWIQVYLTYRALVYKGRVWVVPVRLFCCIISTIMLAGVAFLTSCHQKAFCEWIFVMLAFLLFGLFATEFRHIERCYLTVQMPTLKEECCMPAPVHINHHALHMPC</sequence>
<keyword evidence="12" id="KW-0968">Cytoplasmic vesicle</keyword>
<evidence type="ECO:0000256" key="8">
    <source>
        <dbReference type="ARBA" id="ARBA00022989"/>
    </source>
</evidence>
<feature type="domain" description="CWH43-like N-terminal" evidence="15">
    <location>
        <begin position="10"/>
        <end position="169"/>
    </location>
</feature>
<dbReference type="GO" id="GO:0006914">
    <property type="term" value="P:autophagy"/>
    <property type="evidence" value="ECO:0007669"/>
    <property type="project" value="UniProtKB-KW"/>
</dbReference>
<evidence type="ECO:0000256" key="5">
    <source>
        <dbReference type="ARBA" id="ARBA00022475"/>
    </source>
</evidence>
<keyword evidence="10 14" id="KW-0472">Membrane</keyword>
<dbReference type="InterPro" id="IPR050911">
    <property type="entry name" value="DRAM/TMEM150_Autophagy_Mod"/>
</dbReference>
<evidence type="ECO:0000256" key="4">
    <source>
        <dbReference type="ARBA" id="ARBA00006565"/>
    </source>
</evidence>
<proteinExistence type="inferred from homology"/>
<comment type="function">
    <text evidence="13">Modulator of macroautophagy that causes accumulation of autophagosomes under basal conditions and enhances autophagic flux. Represses cell death and promotes long-term clonogenic survival of cells grown in the absence of glucose in a macroautophagy-independent manner. May have some role in extracellular matrix engulfment or growth factor receptor recycling, both of which can modulate cell survival.</text>
</comment>
<accession>A0A1A8AFL5</accession>
<evidence type="ECO:0000256" key="12">
    <source>
        <dbReference type="ARBA" id="ARBA00023329"/>
    </source>
</evidence>
<evidence type="ECO:0000256" key="10">
    <source>
        <dbReference type="ARBA" id="ARBA00023136"/>
    </source>
</evidence>
<gene>
    <name evidence="16" type="primary">TMEM150B</name>
</gene>
<dbReference type="PANTHER" id="PTHR21324:SF3">
    <property type="entry name" value="MODULATOR OF MACROAUTOPHAGY TMEM150B"/>
    <property type="match status" value="1"/>
</dbReference>
<feature type="transmembrane region" description="Helical" evidence="14">
    <location>
        <begin position="20"/>
        <end position="41"/>
    </location>
</feature>
<comment type="similarity">
    <text evidence="4">Belongs to the DRAM/TMEM150 family.</text>
</comment>
<feature type="transmembrane region" description="Helical" evidence="14">
    <location>
        <begin position="116"/>
        <end position="137"/>
    </location>
</feature>
<evidence type="ECO:0000256" key="7">
    <source>
        <dbReference type="ARBA" id="ARBA00022753"/>
    </source>
</evidence>
<evidence type="ECO:0000259" key="15">
    <source>
        <dbReference type="Pfam" id="PF10277"/>
    </source>
</evidence>
<keyword evidence="7" id="KW-0967">Endosome</keyword>
<reference evidence="16" key="2">
    <citation type="submission" date="2016-06" db="EMBL/GenBank/DDBJ databases">
        <title>The genome of a short-lived fish provides insights into sex chromosome evolution and the genetic control of aging.</title>
        <authorList>
            <person name="Reichwald K."/>
            <person name="Felder M."/>
            <person name="Petzold A."/>
            <person name="Koch P."/>
            <person name="Groth M."/>
            <person name="Platzer M."/>
        </authorList>
    </citation>
    <scope>NUCLEOTIDE SEQUENCE</scope>
    <source>
        <tissue evidence="16">Brain</tissue>
    </source>
</reference>
<dbReference type="GO" id="GO:0010008">
    <property type="term" value="C:endosome membrane"/>
    <property type="evidence" value="ECO:0007669"/>
    <property type="project" value="UniProtKB-SubCell"/>
</dbReference>
<evidence type="ECO:0000256" key="11">
    <source>
        <dbReference type="ARBA" id="ARBA00023180"/>
    </source>
</evidence>
<evidence type="ECO:0000256" key="3">
    <source>
        <dbReference type="ARBA" id="ARBA00004651"/>
    </source>
</evidence>
<feature type="transmembrane region" description="Helical" evidence="14">
    <location>
        <begin position="80"/>
        <end position="104"/>
    </location>
</feature>
<dbReference type="InterPro" id="IPR019402">
    <property type="entry name" value="CWH43_N"/>
</dbReference>
<keyword evidence="8 14" id="KW-1133">Transmembrane helix</keyword>
<keyword evidence="6 14" id="KW-0812">Transmembrane</keyword>
<keyword evidence="9" id="KW-0072">Autophagy</keyword>
<protein>
    <submittedName>
        <fullName evidence="16">Transmembrane protein 150B</fullName>
    </submittedName>
</protein>
<keyword evidence="11" id="KW-0325">Glycoprotein</keyword>
<dbReference type="PANTHER" id="PTHR21324">
    <property type="entry name" value="FASTING-INDUCIBLE INTEGRAL MEMBRANE PROTEIN TM6P1-RELATED"/>
    <property type="match status" value="1"/>
</dbReference>
<evidence type="ECO:0000256" key="13">
    <source>
        <dbReference type="ARBA" id="ARBA00045144"/>
    </source>
</evidence>
<feature type="transmembrane region" description="Helical" evidence="14">
    <location>
        <begin position="53"/>
        <end position="74"/>
    </location>
</feature>
<evidence type="ECO:0000256" key="14">
    <source>
        <dbReference type="SAM" id="Phobius"/>
    </source>
</evidence>
<evidence type="ECO:0000256" key="1">
    <source>
        <dbReference type="ARBA" id="ARBA00004337"/>
    </source>
</evidence>
<evidence type="ECO:0000256" key="9">
    <source>
        <dbReference type="ARBA" id="ARBA00023006"/>
    </source>
</evidence>
<organism evidence="16">
    <name type="scientific">Nothobranchius furzeri</name>
    <name type="common">Turquoise killifish</name>
    <dbReference type="NCBI Taxonomy" id="105023"/>
    <lineage>
        <taxon>Eukaryota</taxon>
        <taxon>Metazoa</taxon>
        <taxon>Chordata</taxon>
        <taxon>Craniata</taxon>
        <taxon>Vertebrata</taxon>
        <taxon>Euteleostomi</taxon>
        <taxon>Actinopterygii</taxon>
        <taxon>Neopterygii</taxon>
        <taxon>Teleostei</taxon>
        <taxon>Neoteleostei</taxon>
        <taxon>Acanthomorphata</taxon>
        <taxon>Ovalentaria</taxon>
        <taxon>Atherinomorphae</taxon>
        <taxon>Cyprinodontiformes</taxon>
        <taxon>Nothobranchiidae</taxon>
        <taxon>Nothobranchius</taxon>
    </lineage>
</organism>
<dbReference type="GO" id="GO:0005886">
    <property type="term" value="C:plasma membrane"/>
    <property type="evidence" value="ECO:0007669"/>
    <property type="project" value="UniProtKB-SubCell"/>
</dbReference>
<dbReference type="Pfam" id="PF10277">
    <property type="entry name" value="Frag1"/>
    <property type="match status" value="1"/>
</dbReference>
<name>A0A1A8AFL5_NOTFU</name>
<dbReference type="GO" id="GO:0000421">
    <property type="term" value="C:autophagosome membrane"/>
    <property type="evidence" value="ECO:0007669"/>
    <property type="project" value="UniProtKB-SubCell"/>
</dbReference>
<dbReference type="AlphaFoldDB" id="A0A1A8AFL5"/>
<feature type="transmembrane region" description="Helical" evidence="14">
    <location>
        <begin position="149"/>
        <end position="166"/>
    </location>
</feature>
<evidence type="ECO:0000256" key="6">
    <source>
        <dbReference type="ARBA" id="ARBA00022692"/>
    </source>
</evidence>
<evidence type="ECO:0000313" key="16">
    <source>
        <dbReference type="EMBL" id="SBP53256.1"/>
    </source>
</evidence>
<keyword evidence="5" id="KW-1003">Cell membrane</keyword>
<reference evidence="16" key="1">
    <citation type="submission" date="2016-05" db="EMBL/GenBank/DDBJ databases">
        <authorList>
            <person name="Lavstsen T."/>
            <person name="Jespersen J.S."/>
        </authorList>
    </citation>
    <scope>NUCLEOTIDE SEQUENCE</scope>
    <source>
        <tissue evidence="16">Brain</tissue>
    </source>
</reference>
<evidence type="ECO:0000256" key="2">
    <source>
        <dbReference type="ARBA" id="ARBA00004542"/>
    </source>
</evidence>
<comment type="subcellular location">
    <subcellularLocation>
        <location evidence="3">Cell membrane</location>
        <topology evidence="3">Multi-pass membrane protein</topology>
    </subcellularLocation>
    <subcellularLocation>
        <location evidence="2">Cytoplasmic vesicle</location>
        <location evidence="2">Autophagosome membrane</location>
        <topology evidence="2">Multi-pass membrane protein</topology>
    </subcellularLocation>
    <subcellularLocation>
        <location evidence="1">Endosome membrane</location>
        <topology evidence="1">Multi-pass membrane protein</topology>
    </subcellularLocation>
</comment>